<comment type="caution">
    <text evidence="1">The sequence shown here is derived from an EMBL/GenBank/DDBJ whole genome shotgun (WGS) entry which is preliminary data.</text>
</comment>
<dbReference type="Proteomes" id="UP000050430">
    <property type="component" value="Unassembled WGS sequence"/>
</dbReference>
<reference evidence="1 2" key="1">
    <citation type="submission" date="2015-07" db="EMBL/GenBank/DDBJ databases">
        <title>Genome sequence of Leptolinea tardivitalis DSM 16556.</title>
        <authorList>
            <person name="Hemp J."/>
            <person name="Ward L.M."/>
            <person name="Pace L.A."/>
            <person name="Fischer W.W."/>
        </authorList>
    </citation>
    <scope>NUCLEOTIDE SEQUENCE [LARGE SCALE GENOMIC DNA]</scope>
    <source>
        <strain evidence="1 2">YMTK-2</strain>
    </source>
</reference>
<dbReference type="STRING" id="229920.ADM99_04280"/>
<keyword evidence="2" id="KW-1185">Reference proteome</keyword>
<dbReference type="NCBIfam" id="TIGR04076">
    <property type="entry name" value="TIGR04076 family protein"/>
    <property type="match status" value="1"/>
</dbReference>
<evidence type="ECO:0000313" key="2">
    <source>
        <dbReference type="Proteomes" id="UP000050430"/>
    </source>
</evidence>
<dbReference type="AlphaFoldDB" id="A0A0P6XVN9"/>
<protein>
    <recommendedName>
        <fullName evidence="3">TIGR04076 family protein</fullName>
    </recommendedName>
</protein>
<organism evidence="1 2">
    <name type="scientific">Leptolinea tardivitalis</name>
    <dbReference type="NCBI Taxonomy" id="229920"/>
    <lineage>
        <taxon>Bacteria</taxon>
        <taxon>Bacillati</taxon>
        <taxon>Chloroflexota</taxon>
        <taxon>Anaerolineae</taxon>
        <taxon>Anaerolineales</taxon>
        <taxon>Anaerolineaceae</taxon>
        <taxon>Leptolinea</taxon>
    </lineage>
</organism>
<evidence type="ECO:0000313" key="1">
    <source>
        <dbReference type="EMBL" id="KPL73420.1"/>
    </source>
</evidence>
<name>A0A0P6XVN9_9CHLR</name>
<proteinExistence type="predicted"/>
<evidence type="ECO:0008006" key="3">
    <source>
        <dbReference type="Google" id="ProtNLM"/>
    </source>
</evidence>
<accession>A0A0P6XVN9</accession>
<gene>
    <name evidence="1" type="ORF">ADM99_04280</name>
</gene>
<dbReference type="OrthoDB" id="5432414at2"/>
<dbReference type="EMBL" id="LGCK01000006">
    <property type="protein sequence ID" value="KPL73420.1"/>
    <property type="molecule type" value="Genomic_DNA"/>
</dbReference>
<dbReference type="RefSeq" id="WP_062421844.1">
    <property type="nucleotide sequence ID" value="NZ_BBYA01000009.1"/>
</dbReference>
<dbReference type="InterPro" id="IPR023811">
    <property type="entry name" value="CHP04076"/>
</dbReference>
<dbReference type="PATRIC" id="fig|229920.5.peg.2510"/>
<sequence>MSKCKITVLKTMFNKDLVDEYVEKERRKTLGPCDVFKEGQVFIADSVSGMPPGFCPWAWDDIYKVITAYYAGGNFGMWYEGGDHLIACCTDGTRPVVFKIEKLLE</sequence>